<evidence type="ECO:0000313" key="2">
    <source>
        <dbReference type="Proteomes" id="UP000663918"/>
    </source>
</evidence>
<protein>
    <submittedName>
        <fullName evidence="1">DGQHR domain-containing protein</fullName>
    </submittedName>
</protein>
<name>A0A975C004_9CAUL</name>
<accession>A0A975C004</accession>
<evidence type="ECO:0000313" key="1">
    <source>
        <dbReference type="EMBL" id="QTC90329.1"/>
    </source>
</evidence>
<reference evidence="1" key="1">
    <citation type="submission" date="2020-09" db="EMBL/GenBank/DDBJ databases">
        <title>Brevundimonas sp. LVF2 isolated from a puddle in Goettingen, Germany.</title>
        <authorList>
            <person name="Friedrich I."/>
            <person name="Klassen A."/>
            <person name="Hannes N."/>
            <person name="Schneider D."/>
            <person name="Hertel R."/>
            <person name="Daniel R."/>
        </authorList>
    </citation>
    <scope>NUCLEOTIDE SEQUENCE</scope>
    <source>
        <strain evidence="1">LVF2</strain>
    </source>
</reference>
<dbReference type="AlphaFoldDB" id="A0A975C004"/>
<dbReference type="EMBL" id="CP062222">
    <property type="protein sequence ID" value="QTC90329.1"/>
    <property type="molecule type" value="Genomic_DNA"/>
</dbReference>
<keyword evidence="2" id="KW-1185">Reference proteome</keyword>
<sequence length="416" mass="46883">MNTSYFPGLRGRMGDWAFYSVLMTLGQVAEKVTYADKLHQSVKLSDMIQRELNRKRGAAISKYLENNEDRFFNSLVVAVYGGDPQWLPFENVKPIVKDFEPEYLTNTAAYSLGYLSFNSEEKIFALDGQHRLAGIKKAVSEKPDLANDEVSVLIVAHHSTPAGLQRSRKLFTTLNKSAKAVKKSEIIALDEADVMAIVTRDLVENSPLFGSDRILFKGSSNLPADDVEHITTIENLYDVLTILFSKVRESESLEKLKYYRPEDDELKSYIEWTDNFLRLVGQNFPEFGKYINGTDDTTTLTKNRQDGSGHVLFRPVGLLILADLLSKLAPKMGLEAALSLCSKLPMELGDQPFKDVVWMSATGKMNPGKRAISRRLLLHMLDLEPKPDDLRRRYAALFGLEPNEVELPPKLKLSQS</sequence>
<proteinExistence type="predicted"/>
<dbReference type="NCBIfam" id="TIGR03187">
    <property type="entry name" value="DGQHR"/>
    <property type="match status" value="1"/>
</dbReference>
<dbReference type="RefSeq" id="WP_207868747.1">
    <property type="nucleotide sequence ID" value="NZ_CP062222.1"/>
</dbReference>
<dbReference type="KEGG" id="bgoe:IFJ75_13725"/>
<gene>
    <name evidence="1" type="ORF">IFJ75_13725</name>
</gene>
<dbReference type="CDD" id="cd16414">
    <property type="entry name" value="dndB_like"/>
    <property type="match status" value="1"/>
</dbReference>
<dbReference type="InterPro" id="IPR017601">
    <property type="entry name" value="DGQHR-contain_dom"/>
</dbReference>
<dbReference type="Proteomes" id="UP000663918">
    <property type="component" value="Chromosome"/>
</dbReference>
<dbReference type="InterPro" id="IPR017642">
    <property type="entry name" value="DNA_S_mod_DndB"/>
</dbReference>
<organism evidence="1 2">
    <name type="scientific">Brevundimonas goettingensis</name>
    <dbReference type="NCBI Taxonomy" id="2774190"/>
    <lineage>
        <taxon>Bacteria</taxon>
        <taxon>Pseudomonadati</taxon>
        <taxon>Pseudomonadota</taxon>
        <taxon>Alphaproteobacteria</taxon>
        <taxon>Caulobacterales</taxon>
        <taxon>Caulobacteraceae</taxon>
        <taxon>Brevundimonas</taxon>
    </lineage>
</organism>
<dbReference type="Pfam" id="PF14072">
    <property type="entry name" value="DndB"/>
    <property type="match status" value="1"/>
</dbReference>